<keyword evidence="9" id="KW-1185">Reference proteome</keyword>
<dbReference type="SUPFAM" id="SSF52540">
    <property type="entry name" value="P-loop containing nucleoside triphosphate hydrolases"/>
    <property type="match status" value="2"/>
</dbReference>
<name>A0AAD7U3C2_9APHY</name>
<gene>
    <name evidence="8" type="ORF">ONZ51_g1868</name>
</gene>
<dbReference type="PROSITE" id="PS51198">
    <property type="entry name" value="UVRD_HELICASE_ATP_BIND"/>
    <property type="match status" value="2"/>
</dbReference>
<evidence type="ECO:0000256" key="1">
    <source>
        <dbReference type="ARBA" id="ARBA00022741"/>
    </source>
</evidence>
<feature type="region of interest" description="Disordered" evidence="6">
    <location>
        <begin position="1840"/>
        <end position="1878"/>
    </location>
</feature>
<dbReference type="GO" id="GO:0005524">
    <property type="term" value="F:ATP binding"/>
    <property type="evidence" value="ECO:0007669"/>
    <property type="project" value="UniProtKB-UniRule"/>
</dbReference>
<dbReference type="Pfam" id="PF13361">
    <property type="entry name" value="UvrD_C"/>
    <property type="match status" value="1"/>
</dbReference>
<dbReference type="InterPro" id="IPR014017">
    <property type="entry name" value="DNA_helicase_UvrD-like_C"/>
</dbReference>
<dbReference type="EMBL" id="JAPEVG010000027">
    <property type="protein sequence ID" value="KAJ8495155.1"/>
    <property type="molecule type" value="Genomic_DNA"/>
</dbReference>
<dbReference type="GO" id="GO:0016787">
    <property type="term" value="F:hydrolase activity"/>
    <property type="evidence" value="ECO:0007669"/>
    <property type="project" value="UniProtKB-UniRule"/>
</dbReference>
<dbReference type="InterPro" id="IPR014016">
    <property type="entry name" value="UvrD-like_ATP-bd"/>
</dbReference>
<feature type="compositionally biased region" description="Polar residues" evidence="6">
    <location>
        <begin position="604"/>
        <end position="619"/>
    </location>
</feature>
<feature type="compositionally biased region" description="Basic and acidic residues" evidence="6">
    <location>
        <begin position="2324"/>
        <end position="2335"/>
    </location>
</feature>
<evidence type="ECO:0000256" key="3">
    <source>
        <dbReference type="ARBA" id="ARBA00022806"/>
    </source>
</evidence>
<feature type="domain" description="UvrD-like helicase ATP-binding" evidence="7">
    <location>
        <begin position="443"/>
        <end position="806"/>
    </location>
</feature>
<feature type="binding site" evidence="5">
    <location>
        <begin position="2600"/>
        <end position="2607"/>
    </location>
    <ligand>
        <name>ATP</name>
        <dbReference type="ChEBI" id="CHEBI:30616"/>
    </ligand>
</feature>
<dbReference type="GO" id="GO:0004386">
    <property type="term" value="F:helicase activity"/>
    <property type="evidence" value="ECO:0007669"/>
    <property type="project" value="UniProtKB-UniRule"/>
</dbReference>
<dbReference type="Pfam" id="PF00580">
    <property type="entry name" value="UvrD-helicase"/>
    <property type="match status" value="1"/>
</dbReference>
<organism evidence="8 9">
    <name type="scientific">Trametes cubensis</name>
    <dbReference type="NCBI Taxonomy" id="1111947"/>
    <lineage>
        <taxon>Eukaryota</taxon>
        <taxon>Fungi</taxon>
        <taxon>Dikarya</taxon>
        <taxon>Basidiomycota</taxon>
        <taxon>Agaricomycotina</taxon>
        <taxon>Agaricomycetes</taxon>
        <taxon>Polyporales</taxon>
        <taxon>Polyporaceae</taxon>
        <taxon>Trametes</taxon>
    </lineage>
</organism>
<feature type="compositionally biased region" description="Acidic residues" evidence="6">
    <location>
        <begin position="4269"/>
        <end position="4278"/>
    </location>
</feature>
<feature type="region of interest" description="Disordered" evidence="6">
    <location>
        <begin position="4253"/>
        <end position="4302"/>
    </location>
</feature>
<proteinExistence type="predicted"/>
<evidence type="ECO:0000256" key="6">
    <source>
        <dbReference type="SAM" id="MobiDB-lite"/>
    </source>
</evidence>
<feature type="binding site" evidence="5">
    <location>
        <begin position="464"/>
        <end position="471"/>
    </location>
    <ligand>
        <name>ATP</name>
        <dbReference type="ChEBI" id="CHEBI:30616"/>
    </ligand>
</feature>
<evidence type="ECO:0000256" key="2">
    <source>
        <dbReference type="ARBA" id="ARBA00022801"/>
    </source>
</evidence>
<evidence type="ECO:0000256" key="5">
    <source>
        <dbReference type="PROSITE-ProRule" id="PRU00560"/>
    </source>
</evidence>
<evidence type="ECO:0000313" key="9">
    <source>
        <dbReference type="Proteomes" id="UP001215151"/>
    </source>
</evidence>
<keyword evidence="3 5" id="KW-0347">Helicase</keyword>
<dbReference type="Proteomes" id="UP001215151">
    <property type="component" value="Unassembled WGS sequence"/>
</dbReference>
<protein>
    <recommendedName>
        <fullName evidence="7">UvrD-like helicase ATP-binding domain-containing protein</fullName>
    </recommendedName>
</protein>
<feature type="region of interest" description="Disordered" evidence="6">
    <location>
        <begin position="597"/>
        <end position="619"/>
    </location>
</feature>
<comment type="caution">
    <text evidence="8">The sequence shown here is derived from an EMBL/GenBank/DDBJ whole genome shotgun (WGS) entry which is preliminary data.</text>
</comment>
<keyword evidence="1 5" id="KW-0547">Nucleotide-binding</keyword>
<dbReference type="InterPro" id="IPR011990">
    <property type="entry name" value="TPR-like_helical_dom_sf"/>
</dbReference>
<evidence type="ECO:0000256" key="4">
    <source>
        <dbReference type="ARBA" id="ARBA00022840"/>
    </source>
</evidence>
<evidence type="ECO:0000313" key="8">
    <source>
        <dbReference type="EMBL" id="KAJ8495155.1"/>
    </source>
</evidence>
<dbReference type="Gene3D" id="3.40.50.300">
    <property type="entry name" value="P-loop containing nucleotide triphosphate hydrolases"/>
    <property type="match status" value="4"/>
</dbReference>
<keyword evidence="4 5" id="KW-0067">ATP-binding</keyword>
<feature type="region of interest" description="Disordered" evidence="6">
    <location>
        <begin position="2315"/>
        <end position="2340"/>
    </location>
</feature>
<evidence type="ECO:0000259" key="7">
    <source>
        <dbReference type="PROSITE" id="PS51198"/>
    </source>
</evidence>
<dbReference type="InterPro" id="IPR039904">
    <property type="entry name" value="TRANK1"/>
</dbReference>
<sequence>MSLVDVRRERHSSNFVQDLLQEIKSQKLPFSSFERSLSHPGLDILDFVRWIKPEAHLLEYLLSGIDTAAHEAVVSKICQSFPTSASNFVDSVPALLLSHLGITLFLPYDRVSDAPASLTALRKASLDGAEILRTIASMRLFDDPVECMGASTHAVLSRRRAQMPRVSLSSATPTSPVDQIHFLSCLREQINVDFFRNAYRSLHPDVHSAAAGEDKQPTNVAGPAEAETETLVPSTHVIKANLHIDGIQSFGKWQILTSSRALRDLRRARREDAKKFEIIVKKIRELSRGHFSDDNHKRLSGPDVGIPIYEAKMSRDLRLVYQIDCVPDHESGGQKQAIRVFGVYTHAQLERRFWDAVSRTLEDKDLEYHKRQVPPRSSSRFLGDNVVTPGRFPAQTEEDAAPMTTGLDKEQIQELRSHVLDGYVSFSKGLLNSIWAEQDVAHVFDVSTREQEVIDYTSSCIVIGRSGTGKTTTMMFKMLGIEQAWKALDDGTPKPRQLFVTQSRVLAEKVEEYYGKLLQSFDLAQRSHAELKTIATSQATARHERLVNYDEEVYWRNDLPKRYGALTSDHFPMFLTFDHLCRLLESEFQHMDAEAEKENGTRRALQQVSRRQGRHTQVSSERGKILDYGTFLDPALVFSEFLGVIQGSEEALNSEHGYLDEDSYQRRRSSVAMSTAQRESIYASYLRYRKMKRQLCHRDAADRAFELVRLLKEKGLPGLPVDFLYVDEAQDNLLVDTFILRTLCPNVNGMFWAGDTAQTISAGSAFKFSELKAFLYRLSQNPVSATAKAAPSNPEVFHLTINYRSHQGIVKCAASIVDLMTRHWSSTVDPLPAEEGTMPGPKPIFFQNVDCEQFLIEDSGSAIEFGAHQCILVLNDAAKERLRSRVGKAGIILTIQESKGLEFDDVLLYDPFADSTVDDRAWRIVLTDVAGEIAPTFDETRHNGICRELKFLYVAVTRTRMNLWIVDSSRGQHPMLRFWRNADVVEEHNPFAPIPRLAVSSSREEWAGVARKLFHKQQFFEAELAFDRAGLAKERRVAHAYYLRDLAHTTSPSGVRTDGRPSSRYVRAADAFLQSAQEASDVDDQQSYYRIAGDCYAKGRQDRAAAEAFYAARDYNNAAKHYRAAGMFDDALNVVKDHQRDVERSVADGIVAVAKLQFLRENEVQKACTLFDSEDEALEYMASYGLETSRATLLESLGRLAEAAECRLVDGQVLEAVQLLLRDHRNPASISRAKDVVLAGLWTHFTFRNPKIGPRPSPKTSDVVQDLLHTATKLRKLQVDEAIHELDMFEAISQHNAARLFQLSHRFSQLSNLAAELVCLDHLFAKLPELQSVSLSGIAACLKTFLRYSRILQHLACAPDPCESEPLQKLFSFSKLDEEHYYLSVDSILFAQLVQDHVDVRRNVHGWEGISVPQWELEKTVKKFLRKRLGDVVTEENELCHNLRSIQPCLPFIAIGHCPRYNCANHHPVAGEILDAYNALVRIHVLQIMIYHQLYASNIDSGELFKQQRAWLRRLYEALYPAHFKLGSIHTLKATLIPELTEGQSIITPSLPFLSGLIRVTRIAMLFDSRVASNDMHRIPCMNPGPHWRVSSLWRNQTYVVHDLMSMVQGKHPHALDHGMLFLHHVVQRRLPIDITVLCDLMDNLCGCLVAAMRFRTGAKLHDVTLPKSWILRIVRDDRILRNQSVDLWKDYHRCFATLLQQVCTGRGASYLLLANRTLEDPGNVTRNILVARICRNLCLWGLNCRSLSVQQDVAKFISSIGQPNPASSLIAPYVYAKSWGELIRAVCASTSGSDLDEMIRLCHNAEPTRGGEFPHVRRVVFSRQDRILAALSIEEPSPFASDQMHATSVPGPMSPSQQTPDPPTLQPSEPEPAVSLQNDPAVDVGEHEGAHLSALELQAAIKIAKVFQQYRERTQAKRDALDEKRRRISSYLRAQAQSLSWTSSLARLLFLGAMPHVYLSIECTLNLLDEAATRTKERLKVVDHQELEEVQSALDCLSQYQDHASQLQQECKFPGDSRDEITADVVTRRAHRWAVFERKLEEELQTVFEWREDMDIAMKMTRYQHSCPEGCRVSEAARALLDATLLHDELVVGDAISALENHLVVSAGSLDETIYELFSVPNCLEYTLSAISDGAFSLIHQALLCGFPDSATRFASSLQAKLLERFSLYLLFLPYPDLARDQPPFLTPHRRHVELAAPLLRALANLRTHLGDAVAAMEPDEDDMEEFGDVYFVVRKKGKHRRQKSKRSNFVAPGDLKLFGDYGASVPATSEEAAHTIASILDNQKTILQDYLDMFRDPSLASMIREMYVPKCEAAPEPPAPVERSENVPDTREAENDEQTSAYPLVQPMKAALYFDSADGFGEWRILISTRADRDLRQARNKNPKLFKIIIKKIKELSRGHFSDDNQKRLTGLDVEIPIYEAKMTGDTRLVYQVDCVPEFESDVERQVLRIFGIYTHAQLDRRFWDCMSRQLERKGAEYRKRCTYRNRPQVTGDNVVTPASWPSPEEPTALEKPVSFSDLRKEDLEELHSLLVYAGPFLAILPSLTILRHMPTSLEKFVTFSQALLNSILADKDVAHVFDVSPHEKKIIEHPSSCFVLGRSGTGKTTTMLFKMLGIERSWESHRDTMAKPRQLFVTQSRVLAEKVEEYFTKLLDSLATANQTATELSQMAARKKAREDQGLVDRDEEIYWRGDLPKRYGALKEEHFPMFLTYDHVCRLLEAEFHYAENAKRKDAAVSRAMQDVLELRDSHDTDGAVSNDYMQQRRASFVSFGTFLEEYWSHFSGTKGLDPTLVFGEFMGVIKGSEEALAHPEGYLDMESYCKLSHRTQATFASQRENIYRLFQAYLKKKKERRDYDAADRTRALIDCMKTTGVPGQEVDFIYVDEAQDNLLIDAVVLRTLCRNPHGMFWAGDTAQTISVGSAFRFNDLKAFLYRYEEATALGNSDKRVQPESFHLAVNYRSHAGIVDCAYSVIELITQLWPHAIDALGRETGMVAGSKPVFFSGWDQNTVRYEQFLFGASGSHIEFGAQQCILVRDEAARERLRAQVGDIGLILTLYESKGLEFNDVLLFNFFEDSTADVSQWRVVLNAVPPEQRGKLSAPRFDEARHSGICRELKFLYVAITRARKNLWIADCSDKGEPMRFVWTQKNLIQNCNPSTEVPQLAVSSTAEDWAKMALNLFNHRRYMQAMHCYERAGLQREKAVAHAYHLRDVARSPLIAKADAATRANAYNTAAEAFIGSAQEAVTEKRAYYRIAAECYIQSGDDYRAAQAYQNAGEYNLAASHYRKAGKFEEAVEIVRLHKPQMSASVADSIVEVSKLYFLREKRIMKARELFETDDEILEYMDDYGLGVARASYLEELGRYEDAADIYLSEGNILQAIRLLTMDRGSAELVKKAMHCLLDGLWRHLPFGTVVNEALLKSDTTLANLLAQADSLGDLNTDADLHDEVSMFRAIAKRDTAALGALSKAFQPRGNAAAVLMCLDHTFALPMQLQTAPITEVSAKLEIFLEYMQILQKLVGTTTVCSNAIVRRLFALQDSPETEDHVLVPPDTFLSAQINPRTGPSARVTEQGISIPRWELEVIINNAFKNRLLQRIHQENEVVRNLRMLHPCLPYAAYGRCNRNDCPQYHDNFDRYDAASYNARVRVVMLQILIYRTVYAVENLQEQLHQQKYWLRQLYDALFPPYYKLGSRHALDPPTTTEIKQARPVIETWTRSLLYGIERTESYSALFLTNFLRMLRVALDNDPTAAWDYLHRVPCVSTYRPRLLLRRPDEAYVVSDLLASMQIDDAQSLTRGILFLDHILEKKIPVDIGVLCDFMEQLSGSLCMAFRLRANGGNLHDVTLPKSWILRLLPNVTSLSTKDTQLSCLFKHIGDLLEDIYAGRAAWLLYERLNLQELRYPYRNVFFARICQIFCLWGYNIRSFAWRNDIFRAIASVRRPDRDFHPIIKQYVNARSWDELARCVRRSVVDTPLDEMILLHHGSRPVPKTSLPYLRRLVFNRHEDIPWLLKIGGSSAPGAGLRADAAPFIPVSALQGTPATDEDAEEPVEEAQDMGEDVLEQVVDVDNIAQAIDAGQTNSAPAAPTVQEIKAAQTIASAYQRHLARARLRKTAPKEERRRRIFASFLEQSQKMEWPYVYYRLLYQGPIPHLYMVADGIKNHLHEAKSTAKKRLNLVKHLELEAVSTALTQTTRLFKEVETLCKALGPTAEVHKSRDLEKLKQLTLQVDEQLRDLPPTAVMEEWQKDMKIAMKGIVQPKKAPQKPEKPELNVEDDEELMDVDSPQLSEDGYEPMNVDSEQVVTA</sequence>
<accession>A0AAD7U3C2</accession>
<dbReference type="InterPro" id="IPR027417">
    <property type="entry name" value="P-loop_NTPase"/>
</dbReference>
<keyword evidence="2 5" id="KW-0378">Hydrolase</keyword>
<reference evidence="8" key="1">
    <citation type="submission" date="2022-11" db="EMBL/GenBank/DDBJ databases">
        <title>Genome Sequence of Cubamyces cubensis.</title>
        <authorList>
            <person name="Buettner E."/>
        </authorList>
    </citation>
    <scope>NUCLEOTIDE SEQUENCE</scope>
    <source>
        <strain evidence="8">MPL-01</strain>
    </source>
</reference>
<dbReference type="PANTHER" id="PTHR21529">
    <property type="entry name" value="MAMMARY TURMOR VIRUS RECEPTOR HOMOLOG 1, 2 MTVR1, 2"/>
    <property type="match status" value="1"/>
</dbReference>
<dbReference type="PANTHER" id="PTHR21529:SF4">
    <property type="entry name" value="TPR AND ANKYRIN REPEAT-CONTAINING PROTEIN 1"/>
    <property type="match status" value="1"/>
</dbReference>
<feature type="domain" description="UvrD-like helicase ATP-binding" evidence="7">
    <location>
        <begin position="2579"/>
        <end position="2963"/>
    </location>
</feature>
<dbReference type="Gene3D" id="1.25.40.10">
    <property type="entry name" value="Tetratricopeptide repeat domain"/>
    <property type="match status" value="1"/>
</dbReference>